<evidence type="ECO:0000256" key="2">
    <source>
        <dbReference type="ARBA" id="ARBA00006742"/>
    </source>
</evidence>
<evidence type="ECO:0000256" key="10">
    <source>
        <dbReference type="ARBA" id="ARBA00023136"/>
    </source>
</evidence>
<feature type="compositionally biased region" description="Basic and acidic residues" evidence="11">
    <location>
        <begin position="106"/>
        <end position="121"/>
    </location>
</feature>
<keyword evidence="4" id="KW-0813">Transport</keyword>
<dbReference type="PRINTS" id="PR01853">
    <property type="entry name" value="YAJCTRNLCASE"/>
</dbReference>
<evidence type="ECO:0000256" key="7">
    <source>
        <dbReference type="ARBA" id="ARBA00022927"/>
    </source>
</evidence>
<evidence type="ECO:0000256" key="4">
    <source>
        <dbReference type="ARBA" id="ARBA00022448"/>
    </source>
</evidence>
<feature type="transmembrane region" description="Helical" evidence="12">
    <location>
        <begin position="12"/>
        <end position="33"/>
    </location>
</feature>
<dbReference type="GO" id="GO:0015031">
    <property type="term" value="P:protein transport"/>
    <property type="evidence" value="ECO:0007669"/>
    <property type="project" value="UniProtKB-KW"/>
</dbReference>
<evidence type="ECO:0000256" key="3">
    <source>
        <dbReference type="ARBA" id="ARBA00014962"/>
    </source>
</evidence>
<evidence type="ECO:0000256" key="12">
    <source>
        <dbReference type="SAM" id="Phobius"/>
    </source>
</evidence>
<dbReference type="SMART" id="SM01323">
    <property type="entry name" value="YajC"/>
    <property type="match status" value="1"/>
</dbReference>
<dbReference type="InterPro" id="IPR003849">
    <property type="entry name" value="Preprotein_translocase_YajC"/>
</dbReference>
<dbReference type="GO" id="GO:0005886">
    <property type="term" value="C:plasma membrane"/>
    <property type="evidence" value="ECO:0007669"/>
    <property type="project" value="UniProtKB-SubCell"/>
</dbReference>
<keyword evidence="6 12" id="KW-0812">Transmembrane</keyword>
<reference evidence="13" key="1">
    <citation type="journal article" date="2020" name="mSystems">
        <title>Genome- and Community-Level Interaction Insights into Carbon Utilization and Element Cycling Functions of Hydrothermarchaeota in Hydrothermal Sediment.</title>
        <authorList>
            <person name="Zhou Z."/>
            <person name="Liu Y."/>
            <person name="Xu W."/>
            <person name="Pan J."/>
            <person name="Luo Z.H."/>
            <person name="Li M."/>
        </authorList>
    </citation>
    <scope>NUCLEOTIDE SEQUENCE [LARGE SCALE GENOMIC DNA]</scope>
    <source>
        <strain evidence="13">SpSt-477</strain>
    </source>
</reference>
<dbReference type="PANTHER" id="PTHR33909">
    <property type="entry name" value="SEC TRANSLOCON ACCESSORY COMPLEX SUBUNIT YAJC"/>
    <property type="match status" value="1"/>
</dbReference>
<keyword evidence="5" id="KW-1003">Cell membrane</keyword>
<dbReference type="EMBL" id="DSUH01000137">
    <property type="protein sequence ID" value="HGU32404.1"/>
    <property type="molecule type" value="Genomic_DNA"/>
</dbReference>
<keyword evidence="10 12" id="KW-0472">Membrane</keyword>
<keyword evidence="7" id="KW-0653">Protein transport</keyword>
<name>A0A7C4MPG7_9BACT</name>
<feature type="region of interest" description="Disordered" evidence="11">
    <location>
        <begin position="95"/>
        <end position="121"/>
    </location>
</feature>
<comment type="subcellular location">
    <subcellularLocation>
        <location evidence="1">Cell membrane</location>
        <topology evidence="1">Single-pass membrane protein</topology>
    </subcellularLocation>
</comment>
<gene>
    <name evidence="13" type="primary">yajC</name>
    <name evidence="13" type="ORF">ENS29_06065</name>
</gene>
<dbReference type="AlphaFoldDB" id="A0A7C4MPG7"/>
<sequence length="121" mass="12686">MGQGGAPAQGAAGGLASFIPLILMFVIFYFLLIRPQQKKAKEMREMIANLKRGDRVVTSGGIHGQITSLDDATVTLEIADKVRIKVNRSSIAGLVGGASGGSSGKKAVEAEKPKETEEKSS</sequence>
<dbReference type="Pfam" id="PF02699">
    <property type="entry name" value="YajC"/>
    <property type="match status" value="1"/>
</dbReference>
<evidence type="ECO:0000256" key="1">
    <source>
        <dbReference type="ARBA" id="ARBA00004162"/>
    </source>
</evidence>
<evidence type="ECO:0000256" key="6">
    <source>
        <dbReference type="ARBA" id="ARBA00022692"/>
    </source>
</evidence>
<evidence type="ECO:0000256" key="11">
    <source>
        <dbReference type="SAM" id="MobiDB-lite"/>
    </source>
</evidence>
<keyword evidence="9" id="KW-0811">Translocation</keyword>
<comment type="similarity">
    <text evidence="2">Belongs to the YajC family.</text>
</comment>
<organism evidence="13">
    <name type="scientific">Desulfatirhabdium butyrativorans</name>
    <dbReference type="NCBI Taxonomy" id="340467"/>
    <lineage>
        <taxon>Bacteria</taxon>
        <taxon>Pseudomonadati</taxon>
        <taxon>Thermodesulfobacteriota</taxon>
        <taxon>Desulfobacteria</taxon>
        <taxon>Desulfobacterales</taxon>
        <taxon>Desulfatirhabdiaceae</taxon>
        <taxon>Desulfatirhabdium</taxon>
    </lineage>
</organism>
<accession>A0A7C4MPG7</accession>
<protein>
    <recommendedName>
        <fullName evidence="3">Sec translocon accessory complex subunit YajC</fullName>
    </recommendedName>
</protein>
<evidence type="ECO:0000256" key="8">
    <source>
        <dbReference type="ARBA" id="ARBA00022989"/>
    </source>
</evidence>
<keyword evidence="8 12" id="KW-1133">Transmembrane helix</keyword>
<evidence type="ECO:0000256" key="5">
    <source>
        <dbReference type="ARBA" id="ARBA00022475"/>
    </source>
</evidence>
<dbReference type="PANTHER" id="PTHR33909:SF1">
    <property type="entry name" value="SEC TRANSLOCON ACCESSORY COMPLEX SUBUNIT YAJC"/>
    <property type="match status" value="1"/>
</dbReference>
<evidence type="ECO:0000313" key="13">
    <source>
        <dbReference type="EMBL" id="HGU32404.1"/>
    </source>
</evidence>
<proteinExistence type="inferred from homology"/>
<dbReference type="NCBIfam" id="TIGR00739">
    <property type="entry name" value="yajC"/>
    <property type="match status" value="1"/>
</dbReference>
<evidence type="ECO:0000256" key="9">
    <source>
        <dbReference type="ARBA" id="ARBA00023010"/>
    </source>
</evidence>
<comment type="caution">
    <text evidence="13">The sequence shown here is derived from an EMBL/GenBank/DDBJ whole genome shotgun (WGS) entry which is preliminary data.</text>
</comment>